<keyword evidence="1" id="KW-0732">Signal</keyword>
<protein>
    <submittedName>
        <fullName evidence="3">PE-PGRS family protein</fullName>
    </submittedName>
</protein>
<dbReference type="STRING" id="1108812.AWC16_12150"/>
<dbReference type="InterPro" id="IPR048054">
    <property type="entry name" value="PecA_C"/>
</dbReference>
<comment type="caution">
    <text evidence="3">The sequence shown here is derived from an EMBL/GenBank/DDBJ whole genome shotgun (WGS) entry which is preliminary data.</text>
</comment>
<evidence type="ECO:0000256" key="1">
    <source>
        <dbReference type="SAM" id="SignalP"/>
    </source>
</evidence>
<organism evidence="3 4">
    <name type="scientific">Mycolicibacter longobardus</name>
    <dbReference type="NCBI Taxonomy" id="1108812"/>
    <lineage>
        <taxon>Bacteria</taxon>
        <taxon>Bacillati</taxon>
        <taxon>Actinomycetota</taxon>
        <taxon>Actinomycetes</taxon>
        <taxon>Mycobacteriales</taxon>
        <taxon>Mycobacteriaceae</taxon>
        <taxon>Mycolicibacter</taxon>
    </lineage>
</organism>
<evidence type="ECO:0000259" key="2">
    <source>
        <dbReference type="Pfam" id="PF20729"/>
    </source>
</evidence>
<name>A0A1X1YII7_9MYCO</name>
<accession>A0A1X1YII7</accession>
<evidence type="ECO:0000313" key="3">
    <source>
        <dbReference type="EMBL" id="ORW10833.1"/>
    </source>
</evidence>
<dbReference type="Gene3D" id="2.40.70.10">
    <property type="entry name" value="Acid Proteases"/>
    <property type="match status" value="1"/>
</dbReference>
<dbReference type="NCBIfam" id="NF038019">
    <property type="entry name" value="PE_process_PecA"/>
    <property type="match status" value="1"/>
</dbReference>
<dbReference type="PROSITE" id="PS51318">
    <property type="entry name" value="TAT"/>
    <property type="match status" value="1"/>
</dbReference>
<evidence type="ECO:0000313" key="4">
    <source>
        <dbReference type="Proteomes" id="UP000193866"/>
    </source>
</evidence>
<dbReference type="Proteomes" id="UP000193866">
    <property type="component" value="Unassembled WGS sequence"/>
</dbReference>
<feature type="chain" id="PRO_5012326548" evidence="1">
    <location>
        <begin position="28"/>
        <end position="420"/>
    </location>
</feature>
<proteinExistence type="predicted"/>
<dbReference type="GO" id="GO:0004190">
    <property type="term" value="F:aspartic-type endopeptidase activity"/>
    <property type="evidence" value="ECO:0007669"/>
    <property type="project" value="InterPro"/>
</dbReference>
<dbReference type="EMBL" id="LQPG01000019">
    <property type="protein sequence ID" value="ORW10833.1"/>
    <property type="molecule type" value="Genomic_DNA"/>
</dbReference>
<sequence>MSARRHRLVGAISAAGAFLALSTPAPAANADWDDLFQPILDAFSFVDPGIAADTDPGSSLASLDSLFDGWYQNLVYTPLNSIAPWLFATSDVPGSAVAYGPDTPVDQLPTSFTVPMDVNLTTQPVVNVSVGGGAQTEVLVDTGAAGLVIPIWNINPFGITGLPTGFNIGQFGGYLNYFYLELPTTVTFDGFDADGVAGSVTADTSVAAVLFAFPADFNIFGPWSIEDYLAGTSTGILGIGPNALGPTVDHIPTADLPGELGKGVLIDQPGGQLVFGANPLEGGIVVQGAPWSTLHVSLNGANPTPVNSVIDSGGVFGTMPRSVLTAAGVTPTANGSLPVGTTVQVYTPGGQLLYEYTIGETRYPGDQDPQDWPLLRSPVVINSGGMNTGNFLFAQQPVYIDYTAPDGKGLTIIGGTPIEL</sequence>
<dbReference type="InterPro" id="IPR021109">
    <property type="entry name" value="Peptidase_aspartic_dom_sf"/>
</dbReference>
<dbReference type="InterPro" id="IPR006311">
    <property type="entry name" value="TAT_signal"/>
</dbReference>
<dbReference type="AlphaFoldDB" id="A0A1X1YII7"/>
<dbReference type="Pfam" id="PF20729">
    <property type="entry name" value="PE-PGRS_C"/>
    <property type="match status" value="1"/>
</dbReference>
<feature type="domain" description="PE cleavage protein A C-terminal" evidence="2">
    <location>
        <begin position="113"/>
        <end position="408"/>
    </location>
</feature>
<dbReference type="RefSeq" id="WP_085264761.1">
    <property type="nucleotide sequence ID" value="NZ_JACKVG010000013.1"/>
</dbReference>
<reference evidence="3 4" key="1">
    <citation type="submission" date="2016-01" db="EMBL/GenBank/DDBJ databases">
        <title>The new phylogeny of the genus Mycobacterium.</title>
        <authorList>
            <person name="Tarcisio F."/>
            <person name="Conor M."/>
            <person name="Antonella G."/>
            <person name="Elisabetta G."/>
            <person name="Giulia F.S."/>
            <person name="Sara T."/>
            <person name="Anna F."/>
            <person name="Clotilde B."/>
            <person name="Roberto B."/>
            <person name="Veronica D.S."/>
            <person name="Fabio R."/>
            <person name="Monica P."/>
            <person name="Olivier J."/>
            <person name="Enrico T."/>
            <person name="Nicola S."/>
        </authorList>
    </citation>
    <scope>NUCLEOTIDE SEQUENCE [LARGE SCALE GENOMIC DNA]</scope>
    <source>
        <strain evidence="3 4">DSM 45394</strain>
    </source>
</reference>
<dbReference type="OrthoDB" id="5190013at2"/>
<keyword evidence="4" id="KW-1185">Reference proteome</keyword>
<gene>
    <name evidence="3" type="ORF">AWC16_12150</name>
</gene>
<feature type="signal peptide" evidence="1">
    <location>
        <begin position="1"/>
        <end position="27"/>
    </location>
</feature>